<keyword evidence="4" id="KW-0904">Protein phosphatase</keyword>
<dbReference type="EC" id="3.1.3.48" evidence="2"/>
<dbReference type="PROSITE" id="PS50054">
    <property type="entry name" value="TYR_PHOSPHATASE_DUAL"/>
    <property type="match status" value="1"/>
</dbReference>
<dbReference type="CDD" id="cd14498">
    <property type="entry name" value="DSP"/>
    <property type="match status" value="1"/>
</dbReference>
<keyword evidence="3" id="KW-0378">Hydrolase</keyword>
<dbReference type="GO" id="GO:0008138">
    <property type="term" value="F:protein tyrosine/serine/threonine phosphatase activity"/>
    <property type="evidence" value="ECO:0007669"/>
    <property type="project" value="InterPro"/>
</dbReference>
<comment type="similarity">
    <text evidence="1">Belongs to the protein-tyrosine phosphatase family. Non-receptor class dual specificity subfamily.</text>
</comment>
<evidence type="ECO:0000259" key="7">
    <source>
        <dbReference type="PROSITE" id="PS50054"/>
    </source>
</evidence>
<evidence type="ECO:0000256" key="4">
    <source>
        <dbReference type="ARBA" id="ARBA00022912"/>
    </source>
</evidence>
<evidence type="ECO:0000256" key="3">
    <source>
        <dbReference type="ARBA" id="ARBA00022801"/>
    </source>
</evidence>
<feature type="compositionally biased region" description="Polar residues" evidence="6">
    <location>
        <begin position="194"/>
        <end position="217"/>
    </location>
</feature>
<dbReference type="PANTHER" id="PTHR45848">
    <property type="entry name" value="DUAL SPECIFICITY PROTEIN PHOSPHATASE 12 FAMILY MEMBER"/>
    <property type="match status" value="1"/>
</dbReference>
<dbReference type="EMBL" id="LSSN01001722">
    <property type="protein sequence ID" value="OMJ18537.1"/>
    <property type="molecule type" value="Genomic_DNA"/>
</dbReference>
<dbReference type="Gene3D" id="3.90.190.10">
    <property type="entry name" value="Protein tyrosine phosphatase superfamily"/>
    <property type="match status" value="1"/>
</dbReference>
<evidence type="ECO:0000313" key="10">
    <source>
        <dbReference type="Proteomes" id="UP000187283"/>
    </source>
</evidence>
<dbReference type="GO" id="GO:0004725">
    <property type="term" value="F:protein tyrosine phosphatase activity"/>
    <property type="evidence" value="ECO:0007669"/>
    <property type="project" value="UniProtKB-EC"/>
</dbReference>
<dbReference type="OrthoDB" id="2017893at2759"/>
<dbReference type="InterPro" id="IPR000387">
    <property type="entry name" value="Tyr_Pase_dom"/>
</dbReference>
<evidence type="ECO:0000313" key="9">
    <source>
        <dbReference type="EMBL" id="OMJ18537.1"/>
    </source>
</evidence>
<protein>
    <recommendedName>
        <fullName evidence="2">protein-tyrosine-phosphatase</fullName>
        <ecNumber evidence="2">3.1.3.48</ecNumber>
    </recommendedName>
</protein>
<evidence type="ECO:0000256" key="2">
    <source>
        <dbReference type="ARBA" id="ARBA00013064"/>
    </source>
</evidence>
<dbReference type="PANTHER" id="PTHR45848:SF4">
    <property type="entry name" value="DUAL SPECIFICITY PROTEIN PHOSPHATASE 12"/>
    <property type="match status" value="1"/>
</dbReference>
<evidence type="ECO:0000256" key="6">
    <source>
        <dbReference type="SAM" id="MobiDB-lite"/>
    </source>
</evidence>
<feature type="domain" description="Tyrosine specific protein phosphatases" evidence="8">
    <location>
        <begin position="78"/>
        <end position="136"/>
    </location>
</feature>
<evidence type="ECO:0000259" key="8">
    <source>
        <dbReference type="PROSITE" id="PS50056"/>
    </source>
</evidence>
<dbReference type="STRING" id="133412.A0A1R1XV46"/>
<proteinExistence type="inferred from homology"/>
<organism evidence="9 10">
    <name type="scientific">Smittium culicis</name>
    <dbReference type="NCBI Taxonomy" id="133412"/>
    <lineage>
        <taxon>Eukaryota</taxon>
        <taxon>Fungi</taxon>
        <taxon>Fungi incertae sedis</taxon>
        <taxon>Zoopagomycota</taxon>
        <taxon>Kickxellomycotina</taxon>
        <taxon>Harpellomycetes</taxon>
        <taxon>Harpellales</taxon>
        <taxon>Legeriomycetaceae</taxon>
        <taxon>Smittium</taxon>
    </lineage>
</organism>
<dbReference type="InterPro" id="IPR000340">
    <property type="entry name" value="Dual-sp_phosphatase_cat-dom"/>
</dbReference>
<sequence length="376" mass="41993">MNLITEGIYVGGLVPFSALTLPYLNLTISTAEAEIDELKARNIENILSILLDFTPSHPNDFNYMVISEMDLPTVNLLQYFNQTYDFISNSVKQNKKILIHCAAGQSRSITIAAAYIMKERNIKVHEALEYIKKKRPQAHPNRGFINQLRLYYDLEFQIDPQNSIYRKFVNSLAQKSGNLHQIIPADDPEKARVSASNAQKSSGNGVTVSSGAQNSSAIDGDSSEVASSGSQQAGSGANMLEAISKVMNQPKMARCKKCRRHLFTADNIIPHEPKKADSVNRIIDESGNVTYIKKNMRDFSNRPDHNRNEKTGRQLCTSAFTEPMEWMQTAGENSGRIVCPTCQSKLGQYNWSGSQCSCGKWITPSFKILYSHIDLL</sequence>
<accession>A0A1R1XV46</accession>
<feature type="active site" description="Phosphocysteine intermediate" evidence="5">
    <location>
        <position position="101"/>
    </location>
</feature>
<dbReference type="PROSITE" id="PS50056">
    <property type="entry name" value="TYR_PHOSPHATASE_2"/>
    <property type="match status" value="1"/>
</dbReference>
<keyword evidence="10" id="KW-1185">Reference proteome</keyword>
<dbReference type="AlphaFoldDB" id="A0A1R1XV46"/>
<dbReference type="Proteomes" id="UP000187283">
    <property type="component" value="Unassembled WGS sequence"/>
</dbReference>
<dbReference type="PIRSF" id="PIRSF000941">
    <property type="entry name" value="DUSP12"/>
    <property type="match status" value="1"/>
</dbReference>
<dbReference type="InterPro" id="IPR029021">
    <property type="entry name" value="Prot-tyrosine_phosphatase-like"/>
</dbReference>
<evidence type="ECO:0000256" key="1">
    <source>
        <dbReference type="ARBA" id="ARBA00008601"/>
    </source>
</evidence>
<dbReference type="SUPFAM" id="SSF52799">
    <property type="entry name" value="(Phosphotyrosine protein) phosphatases II"/>
    <property type="match status" value="1"/>
</dbReference>
<evidence type="ECO:0000256" key="5">
    <source>
        <dbReference type="PIRSR" id="PIRSR000941-50"/>
    </source>
</evidence>
<dbReference type="InterPro" id="IPR020422">
    <property type="entry name" value="TYR_PHOSPHATASE_DUAL_dom"/>
</dbReference>
<dbReference type="SMART" id="SM00195">
    <property type="entry name" value="DSPc"/>
    <property type="match status" value="1"/>
</dbReference>
<comment type="caution">
    <text evidence="9">The sequence shown here is derived from an EMBL/GenBank/DDBJ whole genome shotgun (WGS) entry which is preliminary data.</text>
</comment>
<name>A0A1R1XV46_9FUNG</name>
<dbReference type="InterPro" id="IPR016278">
    <property type="entry name" value="DUSP12"/>
</dbReference>
<dbReference type="Pfam" id="PF00782">
    <property type="entry name" value="DSPc"/>
    <property type="match status" value="1"/>
</dbReference>
<reference evidence="9 10" key="1">
    <citation type="submission" date="2017-01" db="EMBL/GenBank/DDBJ databases">
        <authorList>
            <person name="Mah S.A."/>
            <person name="Swanson W.J."/>
            <person name="Moy G.W."/>
            <person name="Vacquier V.D."/>
        </authorList>
    </citation>
    <scope>NUCLEOTIDE SEQUENCE [LARGE SCALE GENOMIC DNA]</scope>
    <source>
        <strain evidence="9 10">GSMNP</strain>
    </source>
</reference>
<gene>
    <name evidence="9" type="ORF">AYI70_g5303</name>
</gene>
<feature type="region of interest" description="Disordered" evidence="6">
    <location>
        <begin position="187"/>
        <end position="233"/>
    </location>
</feature>
<feature type="domain" description="Tyrosine-protein phosphatase" evidence="7">
    <location>
        <begin position="1"/>
        <end position="157"/>
    </location>
</feature>